<sequence>MKISLVTLAALIAAAAAAPAPTLPEISDVSQITTILKSGHSASSYGSVHGISSGSDKGLTGDVGHSLNRVLAVTGPDAKELLIELSPEVEDLLTKLSLGALGKPVGKVIRTAANVGDLLKDLGEPVEDLLTVVGKDVGALLIKLSPEVKGLLGGLGLPALGNPIGDVVATLGGALSGTSGVTSGLKIRGDITTTANVNNEVNFAKFGIPEDVAKKYHISIPDAHKFGSLPRIHREGNYLKTADGKILCDLGGEVNNLLTVLGPDGETLLVQVGDEVADLLTGLGLGGLGQPLGKIVGAVGGLLGSLLPQLGNIVEGLLCGLSSDLGNLLVELDPTLKELLSGLGLESLAGLGSVVGVIGENI</sequence>
<dbReference type="OrthoDB" id="3798541at2759"/>
<organism evidence="1 2">
    <name type="scientific">Aspergillus terreus</name>
    <dbReference type="NCBI Taxonomy" id="33178"/>
    <lineage>
        <taxon>Eukaryota</taxon>
        <taxon>Fungi</taxon>
        <taxon>Dikarya</taxon>
        <taxon>Ascomycota</taxon>
        <taxon>Pezizomycotina</taxon>
        <taxon>Eurotiomycetes</taxon>
        <taxon>Eurotiomycetidae</taxon>
        <taxon>Eurotiales</taxon>
        <taxon>Aspergillaceae</taxon>
        <taxon>Aspergillus</taxon>
        <taxon>Aspergillus subgen. Circumdati</taxon>
    </lineage>
</organism>
<dbReference type="Proteomes" id="UP000452235">
    <property type="component" value="Unassembled WGS sequence"/>
</dbReference>
<dbReference type="EMBL" id="BLJY01000009">
    <property type="protein sequence ID" value="GFF18835.1"/>
    <property type="molecule type" value="Genomic_DNA"/>
</dbReference>
<gene>
    <name evidence="1" type="ORF">ATEIFO6365_0009019800</name>
</gene>
<evidence type="ECO:0000313" key="1">
    <source>
        <dbReference type="EMBL" id="GFF18835.1"/>
    </source>
</evidence>
<proteinExistence type="predicted"/>
<comment type="caution">
    <text evidence="1">The sequence shown here is derived from an EMBL/GenBank/DDBJ whole genome shotgun (WGS) entry which is preliminary data.</text>
</comment>
<name>A0A5M3Z7S8_ASPTE</name>
<evidence type="ECO:0000313" key="2">
    <source>
        <dbReference type="Proteomes" id="UP000452235"/>
    </source>
</evidence>
<keyword evidence="2" id="KW-1185">Reference proteome</keyword>
<dbReference type="AlphaFoldDB" id="A0A5M3Z7S8"/>
<protein>
    <submittedName>
        <fullName evidence="1">Uncharacterized protein</fullName>
    </submittedName>
</protein>
<accession>A0A5M3Z7S8</accession>
<dbReference type="VEuPathDB" id="FungiDB:ATEG_07606"/>
<reference evidence="1 2" key="1">
    <citation type="submission" date="2020-01" db="EMBL/GenBank/DDBJ databases">
        <title>Aspergillus terreus IFO 6365 whole genome shotgun sequence.</title>
        <authorList>
            <person name="Kanamasa S."/>
            <person name="Takahashi H."/>
        </authorList>
    </citation>
    <scope>NUCLEOTIDE SEQUENCE [LARGE SCALE GENOMIC DNA]</scope>
    <source>
        <strain evidence="1 2">IFO 6365</strain>
    </source>
</reference>